<accession>A0AAW0CCE6</accession>
<dbReference type="Proteomes" id="UP001383192">
    <property type="component" value="Unassembled WGS sequence"/>
</dbReference>
<reference evidence="1 2" key="1">
    <citation type="submission" date="2024-01" db="EMBL/GenBank/DDBJ databases">
        <title>A draft genome for a cacao thread blight-causing isolate of Paramarasmius palmivorus.</title>
        <authorList>
            <person name="Baruah I.K."/>
            <person name="Bukari Y."/>
            <person name="Amoako-Attah I."/>
            <person name="Meinhardt L.W."/>
            <person name="Bailey B.A."/>
            <person name="Cohen S.P."/>
        </authorList>
    </citation>
    <scope>NUCLEOTIDE SEQUENCE [LARGE SCALE GENOMIC DNA]</scope>
    <source>
        <strain evidence="1 2">GH-12</strain>
    </source>
</reference>
<proteinExistence type="predicted"/>
<dbReference type="EMBL" id="JAYKXP010000049">
    <property type="protein sequence ID" value="KAK7036700.1"/>
    <property type="molecule type" value="Genomic_DNA"/>
</dbReference>
<gene>
    <name evidence="1" type="ORF">VNI00_011365</name>
</gene>
<keyword evidence="2" id="KW-1185">Reference proteome</keyword>
<comment type="caution">
    <text evidence="1">The sequence shown here is derived from an EMBL/GenBank/DDBJ whole genome shotgun (WGS) entry which is preliminary data.</text>
</comment>
<protein>
    <submittedName>
        <fullName evidence="1">Uncharacterized protein</fullName>
    </submittedName>
</protein>
<organism evidence="1 2">
    <name type="scientific">Paramarasmius palmivorus</name>
    <dbReference type="NCBI Taxonomy" id="297713"/>
    <lineage>
        <taxon>Eukaryota</taxon>
        <taxon>Fungi</taxon>
        <taxon>Dikarya</taxon>
        <taxon>Basidiomycota</taxon>
        <taxon>Agaricomycotina</taxon>
        <taxon>Agaricomycetes</taxon>
        <taxon>Agaricomycetidae</taxon>
        <taxon>Agaricales</taxon>
        <taxon>Marasmiineae</taxon>
        <taxon>Marasmiaceae</taxon>
        <taxon>Paramarasmius</taxon>
    </lineage>
</organism>
<evidence type="ECO:0000313" key="1">
    <source>
        <dbReference type="EMBL" id="KAK7036700.1"/>
    </source>
</evidence>
<dbReference type="AlphaFoldDB" id="A0AAW0CCE6"/>
<evidence type="ECO:0000313" key="2">
    <source>
        <dbReference type="Proteomes" id="UP001383192"/>
    </source>
</evidence>
<sequence>MPKGRGKGRTPATCRTLQSDEITRCTKLATHGKPYPNRCQHHHEQYCALTKAYKEASDIVNEILGPNDALPTRSEISQYNDYDATMEKARWVRQYVEAIREEIVGRKLHHRRFFLKNTLSVDSGHRLRLLNLEKQQRRTANLLDAIERRAADLYAEQHPENRPLTPWPHIEELNTENVLRVAEESMFAPSVRSQSDIEEVYQCRCQEGQIKTTDCMDAIQSADLSAEQHPENESLTPLPHIEELNTENDLRAVEESTLAPSVRSQSDIEEDWDTEEDIDLVGTKIRQQKERLLRVLNPSHNHDLFLRQEGEDIDPSVDIIRNTSRQYALRIILHEPILSVKAIGKASLEDLILSPDFSLEDAARFFILFELRFEVGLSWWKESLMEASAMGPDGDIGRFASIPGGRIRILDGWICNTHHTKSMNNEEWRLLLKSLQPIPKNVEHNFVRLCNDFKDLETFLSFAALGMIKSPSHLCNVDPELDCRSFWNTMSMSGVAVADSVTSSSSALAVPRKHPATRPGFCTWEEIESRSYIFGAVRNENHALTQRFLNELGCRPDLFYVVTRSETDPAGKLEVFGGLDDGYSFKALGQLQYRRYEAEASLSYPDGWVDRGEWQIGRSVVDILYGTDPKDLGYLTSPSHAAGYFFRDKQFPVKYFVVMDVQPHRHVSHVFKAVAWAALRAQGLAFGEYSELEYTRASNALYQRVEKERLS</sequence>
<name>A0AAW0CCE6_9AGAR</name>